<evidence type="ECO:0000256" key="5">
    <source>
        <dbReference type="ARBA" id="ARBA00023125"/>
    </source>
</evidence>
<dbReference type="InterPro" id="IPR039420">
    <property type="entry name" value="WalR-like"/>
</dbReference>
<dbReference type="Gene3D" id="3.40.50.2300">
    <property type="match status" value="1"/>
</dbReference>
<accession>A0AB39HRR6</accession>
<dbReference type="SMART" id="SM00862">
    <property type="entry name" value="Trans_reg_C"/>
    <property type="match status" value="1"/>
</dbReference>
<keyword evidence="5 8" id="KW-0238">DNA-binding</keyword>
<dbReference type="PANTHER" id="PTHR48111:SF52">
    <property type="entry name" value="TRANSCRIPTIONAL REGULATORY PROTEIN YVRH"/>
    <property type="match status" value="1"/>
</dbReference>
<dbReference type="SUPFAM" id="SSF46894">
    <property type="entry name" value="C-terminal effector domain of the bipartite response regulators"/>
    <property type="match status" value="1"/>
</dbReference>
<evidence type="ECO:0000256" key="8">
    <source>
        <dbReference type="PROSITE-ProRule" id="PRU01091"/>
    </source>
</evidence>
<evidence type="ECO:0000313" key="11">
    <source>
        <dbReference type="EMBL" id="XDK33005.1"/>
    </source>
</evidence>
<comment type="subcellular location">
    <subcellularLocation>
        <location evidence="1">Cytoplasm</location>
    </subcellularLocation>
</comment>
<dbReference type="GO" id="GO:0032993">
    <property type="term" value="C:protein-DNA complex"/>
    <property type="evidence" value="ECO:0007669"/>
    <property type="project" value="TreeGrafter"/>
</dbReference>
<dbReference type="GO" id="GO:0005829">
    <property type="term" value="C:cytosol"/>
    <property type="evidence" value="ECO:0007669"/>
    <property type="project" value="TreeGrafter"/>
</dbReference>
<keyword evidence="4" id="KW-0805">Transcription regulation</keyword>
<evidence type="ECO:0000256" key="1">
    <source>
        <dbReference type="ARBA" id="ARBA00004496"/>
    </source>
</evidence>
<keyword evidence="2 7" id="KW-0597">Phosphoprotein</keyword>
<dbReference type="CDD" id="cd17574">
    <property type="entry name" value="REC_OmpR"/>
    <property type="match status" value="1"/>
</dbReference>
<dbReference type="PROSITE" id="PS51755">
    <property type="entry name" value="OMPR_PHOB"/>
    <property type="match status" value="1"/>
</dbReference>
<dbReference type="GO" id="GO:0000976">
    <property type="term" value="F:transcription cis-regulatory region binding"/>
    <property type="evidence" value="ECO:0007669"/>
    <property type="project" value="TreeGrafter"/>
</dbReference>
<dbReference type="SMART" id="SM00448">
    <property type="entry name" value="REC"/>
    <property type="match status" value="1"/>
</dbReference>
<dbReference type="Gene3D" id="1.10.10.10">
    <property type="entry name" value="Winged helix-like DNA-binding domain superfamily/Winged helix DNA-binding domain"/>
    <property type="match status" value="1"/>
</dbReference>
<evidence type="ECO:0000259" key="10">
    <source>
        <dbReference type="PROSITE" id="PS51755"/>
    </source>
</evidence>
<reference evidence="11" key="1">
    <citation type="submission" date="2024-07" db="EMBL/GenBank/DDBJ databases">
        <title>Halotolerant mesophilic bacterium Ornithinibacillus sp. 4-3, sp. nov., isolated from soil.</title>
        <authorList>
            <person name="Sidarenka A.V."/>
            <person name="Guliayeva D.E."/>
            <person name="Leanovich S.I."/>
            <person name="Hileuskaya K.S."/>
            <person name="Akhremchuk A.E."/>
            <person name="Sikolenko M.A."/>
            <person name="Valentovich L.N."/>
        </authorList>
    </citation>
    <scope>NUCLEOTIDE SEQUENCE</scope>
    <source>
        <strain evidence="11">4-3</strain>
    </source>
</reference>
<dbReference type="EMBL" id="CP162599">
    <property type="protein sequence ID" value="XDK33005.1"/>
    <property type="molecule type" value="Genomic_DNA"/>
</dbReference>
<sequence>MASPCILIVEDDSDLSNLIKTTLENEGCFNILIAHTFEEGLKQFKDHQPDLVILDVMLPDGSGYELCRSIRENSHIPIIFLSAKSEEVDKILGLSIGGDDYVTKPFLPRELAYRVKAQLRRVGIYSLEKKVQQQQQIGCFSINEDETEIFKNGKKLKLTAKEFGLLLCFLHNPNRILSKETIYSTVWEEEYLSGENTLMVHISRLREKIEVTPTAPKHLITVKGFGYRFFPHANEA</sequence>
<dbReference type="PROSITE" id="PS50110">
    <property type="entry name" value="RESPONSE_REGULATORY"/>
    <property type="match status" value="1"/>
</dbReference>
<dbReference type="InterPro" id="IPR016032">
    <property type="entry name" value="Sig_transdc_resp-reg_C-effctor"/>
</dbReference>
<dbReference type="PANTHER" id="PTHR48111">
    <property type="entry name" value="REGULATOR OF RPOS"/>
    <property type="match status" value="1"/>
</dbReference>
<proteinExistence type="predicted"/>
<evidence type="ECO:0000256" key="2">
    <source>
        <dbReference type="ARBA" id="ARBA00022553"/>
    </source>
</evidence>
<dbReference type="GO" id="GO:0006355">
    <property type="term" value="P:regulation of DNA-templated transcription"/>
    <property type="evidence" value="ECO:0007669"/>
    <property type="project" value="InterPro"/>
</dbReference>
<dbReference type="FunFam" id="1.10.10.10:FF:000018">
    <property type="entry name" value="DNA-binding response regulator ResD"/>
    <property type="match status" value="1"/>
</dbReference>
<dbReference type="InterPro" id="IPR011006">
    <property type="entry name" value="CheY-like_superfamily"/>
</dbReference>
<organism evidence="11">
    <name type="scientific">Ornithinibacillus sp. 4-3</name>
    <dbReference type="NCBI Taxonomy" id="3231488"/>
    <lineage>
        <taxon>Bacteria</taxon>
        <taxon>Bacillati</taxon>
        <taxon>Bacillota</taxon>
        <taxon>Bacilli</taxon>
        <taxon>Bacillales</taxon>
        <taxon>Bacillaceae</taxon>
        <taxon>Ornithinibacillus</taxon>
    </lineage>
</organism>
<evidence type="ECO:0000256" key="3">
    <source>
        <dbReference type="ARBA" id="ARBA00023012"/>
    </source>
</evidence>
<dbReference type="InterPro" id="IPR036388">
    <property type="entry name" value="WH-like_DNA-bd_sf"/>
</dbReference>
<name>A0AB39HRR6_9BACI</name>
<dbReference type="InterPro" id="IPR001789">
    <property type="entry name" value="Sig_transdc_resp-reg_receiver"/>
</dbReference>
<evidence type="ECO:0000256" key="4">
    <source>
        <dbReference type="ARBA" id="ARBA00023015"/>
    </source>
</evidence>
<feature type="domain" description="Response regulatory" evidence="9">
    <location>
        <begin position="5"/>
        <end position="119"/>
    </location>
</feature>
<gene>
    <name evidence="11" type="ORF">AB4Y30_01090</name>
</gene>
<protein>
    <submittedName>
        <fullName evidence="11">Response regulator transcription factor</fullName>
    </submittedName>
</protein>
<dbReference type="AlphaFoldDB" id="A0AB39HRR6"/>
<dbReference type="Pfam" id="PF00072">
    <property type="entry name" value="Response_reg"/>
    <property type="match status" value="1"/>
</dbReference>
<dbReference type="GO" id="GO:0000156">
    <property type="term" value="F:phosphorelay response regulator activity"/>
    <property type="evidence" value="ECO:0007669"/>
    <property type="project" value="TreeGrafter"/>
</dbReference>
<dbReference type="Gene3D" id="6.10.250.690">
    <property type="match status" value="1"/>
</dbReference>
<dbReference type="InterPro" id="IPR001867">
    <property type="entry name" value="OmpR/PhoB-type_DNA-bd"/>
</dbReference>
<dbReference type="RefSeq" id="WP_368653692.1">
    <property type="nucleotide sequence ID" value="NZ_CP162599.1"/>
</dbReference>
<dbReference type="Pfam" id="PF00486">
    <property type="entry name" value="Trans_reg_C"/>
    <property type="match status" value="1"/>
</dbReference>
<dbReference type="CDD" id="cd00383">
    <property type="entry name" value="trans_reg_C"/>
    <property type="match status" value="1"/>
</dbReference>
<keyword evidence="3" id="KW-0902">Two-component regulatory system</keyword>
<dbReference type="FunFam" id="3.40.50.2300:FF:000001">
    <property type="entry name" value="DNA-binding response regulator PhoB"/>
    <property type="match status" value="1"/>
</dbReference>
<feature type="DNA-binding region" description="OmpR/PhoB-type" evidence="8">
    <location>
        <begin position="132"/>
        <end position="231"/>
    </location>
</feature>
<evidence type="ECO:0000259" key="9">
    <source>
        <dbReference type="PROSITE" id="PS50110"/>
    </source>
</evidence>
<evidence type="ECO:0000256" key="6">
    <source>
        <dbReference type="ARBA" id="ARBA00023163"/>
    </source>
</evidence>
<dbReference type="SUPFAM" id="SSF52172">
    <property type="entry name" value="CheY-like"/>
    <property type="match status" value="1"/>
</dbReference>
<feature type="domain" description="OmpR/PhoB-type" evidence="10">
    <location>
        <begin position="132"/>
        <end position="231"/>
    </location>
</feature>
<feature type="modified residue" description="4-aspartylphosphate" evidence="7">
    <location>
        <position position="55"/>
    </location>
</feature>
<keyword evidence="6" id="KW-0804">Transcription</keyword>
<evidence type="ECO:0000256" key="7">
    <source>
        <dbReference type="PROSITE-ProRule" id="PRU00169"/>
    </source>
</evidence>